<dbReference type="EMBL" id="GEEE01022232">
    <property type="protein sequence ID" value="JAP40993.1"/>
    <property type="molecule type" value="Transcribed_RNA"/>
</dbReference>
<evidence type="ECO:0000313" key="2">
    <source>
        <dbReference type="EMBL" id="JAP40993.1"/>
    </source>
</evidence>
<name>A0A0X3NNB8_SCHSO</name>
<organism evidence="2">
    <name type="scientific">Schistocephalus solidus</name>
    <name type="common">Tapeworm</name>
    <dbReference type="NCBI Taxonomy" id="70667"/>
    <lineage>
        <taxon>Eukaryota</taxon>
        <taxon>Metazoa</taxon>
        <taxon>Spiralia</taxon>
        <taxon>Lophotrochozoa</taxon>
        <taxon>Platyhelminthes</taxon>
        <taxon>Cestoda</taxon>
        <taxon>Eucestoda</taxon>
        <taxon>Diphyllobothriidea</taxon>
        <taxon>Diphyllobothriidae</taxon>
        <taxon>Schistocephalus</taxon>
    </lineage>
</organism>
<sequence>LEKCLDELKGSAENGSFVSQPFYSVMEELCSQLDYMKNLDQTFISEPLKKVQDATQKRDKGKDGDNQTSDPGAVLLVAEEVSAQLKRSTEQLTDDLVTLLAYSVDKNLTSTANSITSSKKHLESRCEKRDNQPTNFYYVDRLLKEVEALDMG</sequence>
<reference evidence="2" key="1">
    <citation type="submission" date="2016-01" db="EMBL/GenBank/DDBJ databases">
        <title>Reference transcriptome for the parasite Schistocephalus solidus: insights into the molecular evolution of parasitism.</title>
        <authorList>
            <person name="Hebert F.O."/>
            <person name="Grambauer S."/>
            <person name="Barber I."/>
            <person name="Landry C.R."/>
            <person name="Aubin-Horth N."/>
        </authorList>
    </citation>
    <scope>NUCLEOTIDE SEQUENCE</scope>
</reference>
<dbReference type="AlphaFoldDB" id="A0A0X3NNB8"/>
<gene>
    <name evidence="2" type="ORF">TR125062</name>
</gene>
<feature type="region of interest" description="Disordered" evidence="1">
    <location>
        <begin position="50"/>
        <end position="71"/>
    </location>
</feature>
<accession>A0A0X3NNB8</accession>
<proteinExistence type="predicted"/>
<protein>
    <submittedName>
        <fullName evidence="2">Uncharacterized protein</fullName>
    </submittedName>
</protein>
<evidence type="ECO:0000256" key="1">
    <source>
        <dbReference type="SAM" id="MobiDB-lite"/>
    </source>
</evidence>
<feature type="non-terminal residue" evidence="2">
    <location>
        <position position="1"/>
    </location>
</feature>
<feature type="compositionally biased region" description="Basic and acidic residues" evidence="1">
    <location>
        <begin position="50"/>
        <end position="65"/>
    </location>
</feature>